<proteinExistence type="predicted"/>
<dbReference type="InterPro" id="IPR021455">
    <property type="entry name" value="DUF3106"/>
</dbReference>
<evidence type="ECO:0000313" key="3">
    <source>
        <dbReference type="EMBL" id="MDR7192124.1"/>
    </source>
</evidence>
<gene>
    <name evidence="3" type="ORF">J2W68_000832</name>
</gene>
<evidence type="ECO:0000256" key="2">
    <source>
        <dbReference type="SAM" id="SignalP"/>
    </source>
</evidence>
<feature type="chain" id="PRO_5045724689" evidence="2">
    <location>
        <begin position="26"/>
        <end position="147"/>
    </location>
</feature>
<evidence type="ECO:0000256" key="1">
    <source>
        <dbReference type="SAM" id="MobiDB-lite"/>
    </source>
</evidence>
<dbReference type="Proteomes" id="UP001256588">
    <property type="component" value="Unassembled WGS sequence"/>
</dbReference>
<feature type="region of interest" description="Disordered" evidence="1">
    <location>
        <begin position="66"/>
        <end position="96"/>
    </location>
</feature>
<comment type="caution">
    <text evidence="3">The sequence shown here is derived from an EMBL/GenBank/DDBJ whole genome shotgun (WGS) entry which is preliminary data.</text>
</comment>
<keyword evidence="2" id="KW-0732">Signal</keyword>
<evidence type="ECO:0000313" key="4">
    <source>
        <dbReference type="Proteomes" id="UP001256588"/>
    </source>
</evidence>
<reference evidence="3 4" key="1">
    <citation type="submission" date="2023-07" db="EMBL/GenBank/DDBJ databases">
        <title>Sorghum-associated microbial communities from plants grown in Nebraska, USA.</title>
        <authorList>
            <person name="Schachtman D."/>
        </authorList>
    </citation>
    <scope>NUCLEOTIDE SEQUENCE [LARGE SCALE GENOMIC DNA]</scope>
    <source>
        <strain evidence="3 4">4099</strain>
    </source>
</reference>
<protein>
    <submittedName>
        <fullName evidence="3">Fe-S protein YdhL (DUF1289 family)</fullName>
    </submittedName>
</protein>
<accession>A0ABU1XTN2</accession>
<organism evidence="3 4">
    <name type="scientific">Luteimonas terrae</name>
    <dbReference type="NCBI Taxonomy" id="1530191"/>
    <lineage>
        <taxon>Bacteria</taxon>
        <taxon>Pseudomonadati</taxon>
        <taxon>Pseudomonadota</taxon>
        <taxon>Gammaproteobacteria</taxon>
        <taxon>Lysobacterales</taxon>
        <taxon>Lysobacteraceae</taxon>
        <taxon>Luteimonas</taxon>
    </lineage>
</organism>
<dbReference type="Pfam" id="PF11304">
    <property type="entry name" value="DUF3106"/>
    <property type="match status" value="1"/>
</dbReference>
<feature type="compositionally biased region" description="Basic and acidic residues" evidence="1">
    <location>
        <begin position="118"/>
        <end position="133"/>
    </location>
</feature>
<sequence>MSLSRTVLLTAALPLLLLCGRAAIAQSAPPPAWDQLTPAQREQLIGPVRERWNGASAEERSRMLEHARRWQSMTPAERAEARHGMHSWKQLPPEQREEARALYTKLRTLPDAEREALRERWKQMTPEQRRRWAAENPAPAHRGGPGR</sequence>
<name>A0ABU1XTN2_9GAMM</name>
<feature type="region of interest" description="Disordered" evidence="1">
    <location>
        <begin position="118"/>
        <end position="147"/>
    </location>
</feature>
<keyword evidence="4" id="KW-1185">Reference proteome</keyword>
<dbReference type="EMBL" id="JAVDWO010000003">
    <property type="protein sequence ID" value="MDR7192124.1"/>
    <property type="molecule type" value="Genomic_DNA"/>
</dbReference>
<feature type="signal peptide" evidence="2">
    <location>
        <begin position="1"/>
        <end position="25"/>
    </location>
</feature>